<comment type="subcellular location">
    <subcellularLocation>
        <location evidence="4">Periplasm</location>
    </subcellularLocation>
    <subcellularLocation>
        <location evidence="4">Secreted</location>
    </subcellularLocation>
</comment>
<dbReference type="Proteomes" id="UP000596977">
    <property type="component" value="Unassembled WGS sequence"/>
</dbReference>
<dbReference type="Gene3D" id="3.40.190.10">
    <property type="entry name" value="Periplasmic binding protein-like II"/>
    <property type="match status" value="2"/>
</dbReference>
<dbReference type="GO" id="GO:0007155">
    <property type="term" value="P:cell adhesion"/>
    <property type="evidence" value="ECO:0007669"/>
    <property type="project" value="UniProtKB-UniRule"/>
</dbReference>
<dbReference type="InterPro" id="IPR024370">
    <property type="entry name" value="PBP_domain"/>
</dbReference>
<dbReference type="GO" id="GO:0042597">
    <property type="term" value="C:periplasmic space"/>
    <property type="evidence" value="ECO:0007669"/>
    <property type="project" value="UniProtKB-SubCell"/>
</dbReference>
<feature type="chain" id="PRO_5038162527" description="Phosphate-binding protein" evidence="4">
    <location>
        <begin position="25"/>
        <end position="327"/>
    </location>
</feature>
<dbReference type="GO" id="GO:0005576">
    <property type="term" value="C:extracellular region"/>
    <property type="evidence" value="ECO:0007669"/>
    <property type="project" value="UniProtKB-SubCell"/>
</dbReference>
<dbReference type="AlphaFoldDB" id="A0A916RKP8"/>
<comment type="function">
    <text evidence="4">Involved in the system for phosphate transport across the cytoplasmic membrane.</text>
</comment>
<evidence type="ECO:0000313" key="6">
    <source>
        <dbReference type="EMBL" id="GGA57311.1"/>
    </source>
</evidence>
<reference evidence="6 7" key="1">
    <citation type="journal article" date="2014" name="Int. J. Syst. Evol. Microbiol.">
        <title>Complete genome sequence of Corynebacterium casei LMG S-19264T (=DSM 44701T), isolated from a smear-ripened cheese.</title>
        <authorList>
            <consortium name="US DOE Joint Genome Institute (JGI-PGF)"/>
            <person name="Walter F."/>
            <person name="Albersmeier A."/>
            <person name="Kalinowski J."/>
            <person name="Ruckert C."/>
        </authorList>
    </citation>
    <scope>NUCLEOTIDE SEQUENCE [LARGE SCALE GENOMIC DNA]</scope>
    <source>
        <strain evidence="6 7">CGMCC 1.15896</strain>
    </source>
</reference>
<evidence type="ECO:0000256" key="1">
    <source>
        <dbReference type="ARBA" id="ARBA00008725"/>
    </source>
</evidence>
<evidence type="ECO:0000256" key="3">
    <source>
        <dbReference type="ARBA" id="ARBA00022729"/>
    </source>
</evidence>
<proteinExistence type="inferred from homology"/>
<feature type="signal peptide" evidence="4">
    <location>
        <begin position="1"/>
        <end position="24"/>
    </location>
</feature>
<dbReference type="EMBL" id="BMKB01000004">
    <property type="protein sequence ID" value="GGA57311.1"/>
    <property type="molecule type" value="Genomic_DNA"/>
</dbReference>
<gene>
    <name evidence="6" type="primary">pstS</name>
    <name evidence="6" type="ORF">GCM10011499_29450</name>
</gene>
<evidence type="ECO:0000256" key="2">
    <source>
        <dbReference type="ARBA" id="ARBA00022448"/>
    </source>
</evidence>
<comment type="similarity">
    <text evidence="1 4">Belongs to the PstS family.</text>
</comment>
<dbReference type="GO" id="GO:0006817">
    <property type="term" value="P:phosphate ion transport"/>
    <property type="evidence" value="ECO:0007669"/>
    <property type="project" value="UniProtKB-UniRule"/>
</dbReference>
<name>A0A916RKP8_9HYPH</name>
<dbReference type="NCBIfam" id="TIGR02136">
    <property type="entry name" value="ptsS_2"/>
    <property type="match status" value="1"/>
</dbReference>
<dbReference type="RefSeq" id="WP_127074061.1">
    <property type="nucleotide sequence ID" value="NZ_BMKB01000004.1"/>
</dbReference>
<dbReference type="SUPFAM" id="SSF53850">
    <property type="entry name" value="Periplasmic binding protein-like II"/>
    <property type="match status" value="1"/>
</dbReference>
<feature type="domain" description="PBP" evidence="5">
    <location>
        <begin position="37"/>
        <end position="298"/>
    </location>
</feature>
<keyword evidence="4" id="KW-0964">Secreted</keyword>
<dbReference type="InterPro" id="IPR050811">
    <property type="entry name" value="Phosphate_ABC_transporter"/>
</dbReference>
<protein>
    <recommendedName>
        <fullName evidence="4">Phosphate-binding protein</fullName>
    </recommendedName>
</protein>
<dbReference type="Pfam" id="PF12849">
    <property type="entry name" value="PBP_like_2"/>
    <property type="match status" value="1"/>
</dbReference>
<dbReference type="InterPro" id="IPR011862">
    <property type="entry name" value="Phos-bd"/>
</dbReference>
<organism evidence="6 7">
    <name type="scientific">Pelagibacterium lentulum</name>
    <dbReference type="NCBI Taxonomy" id="2029865"/>
    <lineage>
        <taxon>Bacteria</taxon>
        <taxon>Pseudomonadati</taxon>
        <taxon>Pseudomonadota</taxon>
        <taxon>Alphaproteobacteria</taxon>
        <taxon>Hyphomicrobiales</taxon>
        <taxon>Devosiaceae</taxon>
        <taxon>Pelagibacterium</taxon>
    </lineage>
</organism>
<dbReference type="PANTHER" id="PTHR30570:SF6">
    <property type="entry name" value="PHOSPHATE-BINDING PROTEIN PSTS"/>
    <property type="match status" value="1"/>
</dbReference>
<dbReference type="PANTHER" id="PTHR30570">
    <property type="entry name" value="PERIPLASMIC PHOSPHATE BINDING COMPONENT OF PHOSPHATE ABC TRANSPORTER"/>
    <property type="match status" value="1"/>
</dbReference>
<accession>A0A916RKP8</accession>
<keyword evidence="3 4" id="KW-0732">Signal</keyword>
<sequence>MHRIASTIAVATAMVMGTTALTHAQVTVDPTLPNYEAASGVSGSLTSIGSDTLNNQMALWAEGYAQFYPNVAIEIQGAGSGTAPPALIQGTAQFGPMSRAMSGSEIQEFEAQYGYVPTAIRGAIDALGVFVHIDNPIECLTLPQVDAIFSSTRNGGLDQAITTWGQLGLEGEWADRPIAMYGRNSASGTFGYFREVALFNGDYSPEVREQPGSSTVIQGVASDVAGIGYSGVGYATADVRAVPIAANEGGECYEPTGEHAAAGNYPIARFLYIYVNKDPNEALEPLRGEFIRYVYSQEGQNDVLRAGFFPVNKAIADADLTAFGLLD</sequence>
<keyword evidence="7" id="KW-1185">Reference proteome</keyword>
<dbReference type="GO" id="GO:0042301">
    <property type="term" value="F:phosphate ion binding"/>
    <property type="evidence" value="ECO:0007669"/>
    <property type="project" value="UniProtKB-UniRule"/>
</dbReference>
<keyword evidence="4" id="KW-0592">Phosphate transport</keyword>
<evidence type="ECO:0000259" key="5">
    <source>
        <dbReference type="Pfam" id="PF12849"/>
    </source>
</evidence>
<comment type="caution">
    <text evidence="6">The sequence shown here is derived from an EMBL/GenBank/DDBJ whole genome shotgun (WGS) entry which is preliminary data.</text>
</comment>
<keyword evidence="2 4" id="KW-0813">Transport</keyword>
<evidence type="ECO:0000256" key="4">
    <source>
        <dbReference type="RuleBase" id="RU367119"/>
    </source>
</evidence>
<evidence type="ECO:0000313" key="7">
    <source>
        <dbReference type="Proteomes" id="UP000596977"/>
    </source>
</evidence>
<dbReference type="OrthoDB" id="9783488at2"/>
<dbReference type="CDD" id="cd13566">
    <property type="entry name" value="PBP2_phosphate"/>
    <property type="match status" value="1"/>
</dbReference>
<keyword evidence="4" id="KW-0574">Periplasm</keyword>